<dbReference type="InterPro" id="IPR058912">
    <property type="entry name" value="HTH_animal"/>
</dbReference>
<dbReference type="Pfam" id="PF26215">
    <property type="entry name" value="HTH_animal"/>
    <property type="match status" value="1"/>
</dbReference>
<dbReference type="CDD" id="cd10442">
    <property type="entry name" value="GIY-YIG_PLEs"/>
    <property type="match status" value="1"/>
</dbReference>
<gene>
    <name evidence="3" type="primary">Acey_s0149.g2688</name>
    <name evidence="3" type="ORF">Y032_0149g2688</name>
</gene>
<evidence type="ECO:0000256" key="1">
    <source>
        <dbReference type="SAM" id="MobiDB-lite"/>
    </source>
</evidence>
<evidence type="ECO:0000313" key="3">
    <source>
        <dbReference type="EMBL" id="EYB96523.1"/>
    </source>
</evidence>
<feature type="domain" description="GIY-YIG" evidence="2">
    <location>
        <begin position="759"/>
        <end position="853"/>
    </location>
</feature>
<dbReference type="PANTHER" id="PTHR21301">
    <property type="entry name" value="REVERSE TRANSCRIPTASE"/>
    <property type="match status" value="1"/>
</dbReference>
<dbReference type="EMBL" id="JARK01001485">
    <property type="protein sequence ID" value="EYB96523.1"/>
    <property type="molecule type" value="Genomic_DNA"/>
</dbReference>
<sequence>MRLRDSTIMRFLKNLQREHHISRVDFAVMLQYCAFHQLATVCDESIVFLTRCRISRVFPAFIDSLTSHIPYQYNDKVRTTTACLKASLLDASIAERRSRRSKCIEGIVKTRAHLQTILPPNIWKALSCQNQRICARIRKQDKDRLRKKFSSLIASKNTSSSFIRPWAVPPSRCTVLGTNMIDDDMKALLNLGPSFAVAEPVTGKTFDAVLCGIHKFAYHLRWRHQIGPTVLDRVCTLVASLPFPRSYIGIPRPVPDLEPKIKALEVDLMRIYRKASRSKFVPNLTSEELNGLRKLKNARRTLRITVGDKDGAFVVMPQELDKALTTMAIADDTTYEPCPISCFRRSCQLLTNVVKSVLRGKFDTCTISRFLTRHPEVPTFYSLVKTHELEPNVDLTHVDISRIKTRPIISSCGGPSDRISWLLVKILSPLLRFVAAHLVNSNEFIDEIQRCQVPDEACYASYDGISLYTNIDSSAAIRTLIDLLNRHWNEVETFGLSSIEIEALLNATLSCNVFRFDSNFFMQKRGLAMGIRIAPLLAIVYLDYIERTSLTAGILFYKRYIDDVFVIGTTPSELATTLANLNCKDVHIKFNIEEPDKEGFLSFLNTRVRICKGKKEIRWYKKEPSKNILLHSRSAHPLHMKVNVVRNLKTTSRRISTESSECDEKIKNILFENGYTTRTTGSWRPYAAPDGIALVLPFLNDSYSKQVNTIVRKSGLPVRVVFRPPPTLKDILTSSRVYEAGCDQKCCRYCRDQKKICHLRGTVYLITCSGCGKRYVGETERPLRKRLDEHRRALSHPQSYPTSSFSRHRTTMHTREPTPELEVRVLHRNLMKPLERKIMEAKEIKRCKPEINSKEELVEALKYIA</sequence>
<organism evidence="3 4">
    <name type="scientific">Ancylostoma ceylanicum</name>
    <dbReference type="NCBI Taxonomy" id="53326"/>
    <lineage>
        <taxon>Eukaryota</taxon>
        <taxon>Metazoa</taxon>
        <taxon>Ecdysozoa</taxon>
        <taxon>Nematoda</taxon>
        <taxon>Chromadorea</taxon>
        <taxon>Rhabditida</taxon>
        <taxon>Rhabditina</taxon>
        <taxon>Rhabditomorpha</taxon>
        <taxon>Strongyloidea</taxon>
        <taxon>Ancylostomatidae</taxon>
        <taxon>Ancylostomatinae</taxon>
        <taxon>Ancylostoma</taxon>
    </lineage>
</organism>
<dbReference type="Proteomes" id="UP000024635">
    <property type="component" value="Unassembled WGS sequence"/>
</dbReference>
<dbReference type="AlphaFoldDB" id="A0A016T0N3"/>
<evidence type="ECO:0000259" key="2">
    <source>
        <dbReference type="PROSITE" id="PS50164"/>
    </source>
</evidence>
<dbReference type="PROSITE" id="PS50164">
    <property type="entry name" value="GIY_YIG"/>
    <property type="match status" value="1"/>
</dbReference>
<dbReference type="PANTHER" id="PTHR21301:SF10">
    <property type="entry name" value="REVERSE TRANSCRIPTASE DOMAIN-CONTAINING PROTEIN"/>
    <property type="match status" value="1"/>
</dbReference>
<reference evidence="4" key="1">
    <citation type="journal article" date="2015" name="Nat. Genet.">
        <title>The genome and transcriptome of the zoonotic hookworm Ancylostoma ceylanicum identify infection-specific gene families.</title>
        <authorList>
            <person name="Schwarz E.M."/>
            <person name="Hu Y."/>
            <person name="Antoshechkin I."/>
            <person name="Miller M.M."/>
            <person name="Sternberg P.W."/>
            <person name="Aroian R.V."/>
        </authorList>
    </citation>
    <scope>NUCLEOTIDE SEQUENCE</scope>
    <source>
        <strain evidence="4">HY135</strain>
    </source>
</reference>
<comment type="caution">
    <text evidence="3">The sequence shown here is derived from an EMBL/GenBank/DDBJ whole genome shotgun (WGS) entry which is preliminary data.</text>
</comment>
<keyword evidence="4" id="KW-1185">Reference proteome</keyword>
<feature type="region of interest" description="Disordered" evidence="1">
    <location>
        <begin position="790"/>
        <end position="818"/>
    </location>
</feature>
<name>A0A016T0N3_9BILA</name>
<protein>
    <recommendedName>
        <fullName evidence="2">GIY-YIG domain-containing protein</fullName>
    </recommendedName>
</protein>
<dbReference type="OrthoDB" id="3212410at2759"/>
<feature type="compositionally biased region" description="Polar residues" evidence="1">
    <location>
        <begin position="796"/>
        <end position="805"/>
    </location>
</feature>
<proteinExistence type="predicted"/>
<dbReference type="STRING" id="53326.A0A016T0N3"/>
<dbReference type="InterPro" id="IPR000305">
    <property type="entry name" value="GIY-YIG_endonuc"/>
</dbReference>
<accession>A0A016T0N3</accession>
<evidence type="ECO:0000313" key="4">
    <source>
        <dbReference type="Proteomes" id="UP000024635"/>
    </source>
</evidence>